<dbReference type="InterPro" id="IPR006597">
    <property type="entry name" value="Sel1-like"/>
</dbReference>
<feature type="compositionally biased region" description="Polar residues" evidence="1">
    <location>
        <begin position="447"/>
        <end position="456"/>
    </location>
</feature>
<dbReference type="VEuPathDB" id="FungiDB:PV09_01606"/>
<dbReference type="SUPFAM" id="SSF81901">
    <property type="entry name" value="HCP-like"/>
    <property type="match status" value="1"/>
</dbReference>
<feature type="compositionally biased region" description="Polar residues" evidence="1">
    <location>
        <begin position="271"/>
        <end position="301"/>
    </location>
</feature>
<dbReference type="PANTHER" id="PTHR43628:SF11">
    <property type="entry name" value="PROTEIN DSF2"/>
    <property type="match status" value="1"/>
</dbReference>
<protein>
    <recommendedName>
        <fullName evidence="4">Cell cycle inhibitor Nif1</fullName>
    </recommendedName>
</protein>
<feature type="region of interest" description="Disordered" evidence="1">
    <location>
        <begin position="673"/>
        <end position="719"/>
    </location>
</feature>
<feature type="compositionally biased region" description="Polar residues" evidence="1">
    <location>
        <begin position="466"/>
        <end position="476"/>
    </location>
</feature>
<evidence type="ECO:0000313" key="3">
    <source>
        <dbReference type="Proteomes" id="UP000053259"/>
    </source>
</evidence>
<feature type="compositionally biased region" description="Polar residues" evidence="1">
    <location>
        <begin position="125"/>
        <end position="138"/>
    </location>
</feature>
<reference evidence="2 3" key="1">
    <citation type="submission" date="2015-01" db="EMBL/GenBank/DDBJ databases">
        <title>The Genome Sequence of Ochroconis gallopava CBS43764.</title>
        <authorList>
            <consortium name="The Broad Institute Genomics Platform"/>
            <person name="Cuomo C."/>
            <person name="de Hoog S."/>
            <person name="Gorbushina A."/>
            <person name="Stielow B."/>
            <person name="Teixiera M."/>
            <person name="Abouelleil A."/>
            <person name="Chapman S.B."/>
            <person name="Priest M."/>
            <person name="Young S.K."/>
            <person name="Wortman J."/>
            <person name="Nusbaum C."/>
            <person name="Birren B."/>
        </authorList>
    </citation>
    <scope>NUCLEOTIDE SEQUENCE [LARGE SCALE GENOMIC DNA]</scope>
    <source>
        <strain evidence="2 3">CBS 43764</strain>
    </source>
</reference>
<dbReference type="InterPro" id="IPR011990">
    <property type="entry name" value="TPR-like_helical_dom_sf"/>
</dbReference>
<evidence type="ECO:0008006" key="4">
    <source>
        <dbReference type="Google" id="ProtNLM"/>
    </source>
</evidence>
<feature type="region of interest" description="Disordered" evidence="1">
    <location>
        <begin position="122"/>
        <end position="223"/>
    </location>
</feature>
<dbReference type="Proteomes" id="UP000053259">
    <property type="component" value="Unassembled WGS sequence"/>
</dbReference>
<dbReference type="GO" id="GO:0010972">
    <property type="term" value="P:negative regulation of G2/M transition of mitotic cell cycle"/>
    <property type="evidence" value="ECO:0007669"/>
    <property type="project" value="TreeGrafter"/>
</dbReference>
<dbReference type="RefSeq" id="XP_016217535.1">
    <property type="nucleotide sequence ID" value="XM_016354523.1"/>
</dbReference>
<accession>A0A0D1XXY8</accession>
<dbReference type="InParanoid" id="A0A0D1XXY8"/>
<dbReference type="Gene3D" id="1.25.40.10">
    <property type="entry name" value="Tetratricopeptide repeat domain"/>
    <property type="match status" value="1"/>
</dbReference>
<gene>
    <name evidence="2" type="ORF">PV09_01606</name>
</gene>
<dbReference type="HOGENOM" id="CLU_011273_0_0_1"/>
<dbReference type="STRING" id="253628.A0A0D1XXY8"/>
<dbReference type="PANTHER" id="PTHR43628">
    <property type="entry name" value="ACTIVATOR OF C KINASE PROTEIN 1-RELATED"/>
    <property type="match status" value="1"/>
</dbReference>
<dbReference type="GeneID" id="27309579"/>
<dbReference type="AlphaFoldDB" id="A0A0D1XXY8"/>
<organism evidence="2 3">
    <name type="scientific">Verruconis gallopava</name>
    <dbReference type="NCBI Taxonomy" id="253628"/>
    <lineage>
        <taxon>Eukaryota</taxon>
        <taxon>Fungi</taxon>
        <taxon>Dikarya</taxon>
        <taxon>Ascomycota</taxon>
        <taxon>Pezizomycotina</taxon>
        <taxon>Dothideomycetes</taxon>
        <taxon>Pleosporomycetidae</taxon>
        <taxon>Venturiales</taxon>
        <taxon>Sympoventuriaceae</taxon>
        <taxon>Verruconis</taxon>
    </lineage>
</organism>
<dbReference type="Pfam" id="PF08238">
    <property type="entry name" value="Sel1"/>
    <property type="match status" value="3"/>
</dbReference>
<feature type="compositionally biased region" description="Polar residues" evidence="1">
    <location>
        <begin position="351"/>
        <end position="368"/>
    </location>
</feature>
<name>A0A0D1XXY8_9PEZI</name>
<dbReference type="GO" id="GO:0032153">
    <property type="term" value="C:cell division site"/>
    <property type="evidence" value="ECO:0007669"/>
    <property type="project" value="TreeGrafter"/>
</dbReference>
<feature type="compositionally biased region" description="Basic and acidic residues" evidence="1">
    <location>
        <begin position="303"/>
        <end position="315"/>
    </location>
</feature>
<dbReference type="SMART" id="SM00671">
    <property type="entry name" value="SEL1"/>
    <property type="match status" value="3"/>
</dbReference>
<sequence>MADRPRHIDLAQTPPDPLAQPRYTSPFSELTPPQTGSIPPALSPLDAFAFQSRLLARKFEEEAEKGRRLSRLPHLTIQNELAKARPAFLPSPIREHSSFGEASPQESTPRGVEVVPLERPMSMHPTIQDNGSGFTKPSENYHNRLDSVDEDEHESERNYFSMPRSHSPEPLDTTSTASGRNAPEPTSMGPPAAPVYQLPVRPSPSSSAGLQPPSPPFRSYANSPSIRSVMEDIHSEDIENLSLTASGSIDSFNIPKTPASPFRPQMVRSPSMASERSISSAGLSRPSLNYSRPLSRSTNPLVDQRRGLEGPHRQDSGTSTSTRPSLEAPQRQDSMDSPLTPLTSDDPHTPVSVSSEFFNQERPSVDAPSSYTYAKYSLPRGKNIKRESLGIEELFNRTSALINWDDNQEDRDVVPANGPYVGSSSPAHGDGSKSTRKHRPADITIPRPSTETQSSPRQRKKGSGPASPTTTISDASTIKAHMVRQRHSNDLTPEEHLQKGIECHESGSLQESTYHLRLAAKAGLSDAMLLYALACRHGWGMRPNPAEAVTWLQKAVDSAQLEVAQDEQLAKQNKPLDTITKAKHRAQFALGVYELGMSYSKGWGVKQDKVLALRCFEVAGSWGDADALAEAGFCYAEGIGTKKDMKKAAKLYRQAEAKGMSMAGNSWIHKDKYKDDDEAEEAGDRRGRSNTMASSNSKKQRDKSRTRSFFRKKSSASNS</sequence>
<dbReference type="InterPro" id="IPR052945">
    <property type="entry name" value="Mitotic_Regulator"/>
</dbReference>
<feature type="region of interest" description="Disordered" evidence="1">
    <location>
        <begin position="1"/>
        <end position="43"/>
    </location>
</feature>
<keyword evidence="3" id="KW-1185">Reference proteome</keyword>
<evidence type="ECO:0000313" key="2">
    <source>
        <dbReference type="EMBL" id="KIW07666.1"/>
    </source>
</evidence>
<feature type="region of interest" description="Disordered" evidence="1">
    <location>
        <begin position="406"/>
        <end position="487"/>
    </location>
</feature>
<proteinExistence type="predicted"/>
<feature type="region of interest" description="Disordered" evidence="1">
    <location>
        <begin position="246"/>
        <end position="368"/>
    </location>
</feature>
<feature type="compositionally biased region" description="Polar residues" evidence="1">
    <location>
        <begin position="22"/>
        <end position="37"/>
    </location>
</feature>
<evidence type="ECO:0000256" key="1">
    <source>
        <dbReference type="SAM" id="MobiDB-lite"/>
    </source>
</evidence>
<dbReference type="OrthoDB" id="2384430at2759"/>
<feature type="compositionally biased region" description="Basic residues" evidence="1">
    <location>
        <begin position="698"/>
        <end position="719"/>
    </location>
</feature>
<dbReference type="EMBL" id="KN847532">
    <property type="protein sequence ID" value="KIW07666.1"/>
    <property type="molecule type" value="Genomic_DNA"/>
</dbReference>
<feature type="compositionally biased region" description="Polar residues" evidence="1">
    <location>
        <begin position="331"/>
        <end position="343"/>
    </location>
</feature>